<proteinExistence type="predicted"/>
<feature type="compositionally biased region" description="Polar residues" evidence="1">
    <location>
        <begin position="68"/>
        <end position="83"/>
    </location>
</feature>
<dbReference type="GeneID" id="25734860"/>
<reference evidence="2 3" key="1">
    <citation type="journal article" date="2013" name="BMC Genomics">
        <title>Reconstruction of the lipid metabolism for the microalga Monoraphidium neglectum from its genome sequence reveals characteristics suitable for biofuel production.</title>
        <authorList>
            <person name="Bogen C."/>
            <person name="Al-Dilaimi A."/>
            <person name="Albersmeier A."/>
            <person name="Wichmann J."/>
            <person name="Grundmann M."/>
            <person name="Rupp O."/>
            <person name="Lauersen K.J."/>
            <person name="Blifernez-Klassen O."/>
            <person name="Kalinowski J."/>
            <person name="Goesmann A."/>
            <person name="Mussgnug J.H."/>
            <person name="Kruse O."/>
        </authorList>
    </citation>
    <scope>NUCLEOTIDE SEQUENCE [LARGE SCALE GENOMIC DNA]</scope>
    <source>
        <strain evidence="2 3">SAG 48.87</strain>
    </source>
</reference>
<name>A0A0D2LHK3_9CHLO</name>
<evidence type="ECO:0000313" key="3">
    <source>
        <dbReference type="Proteomes" id="UP000054498"/>
    </source>
</evidence>
<accession>A0A0D2LHK3</accession>
<dbReference type="Proteomes" id="UP000054498">
    <property type="component" value="Unassembled WGS sequence"/>
</dbReference>
<dbReference type="KEGG" id="mng:MNEG_1982"/>
<organism evidence="2 3">
    <name type="scientific">Monoraphidium neglectum</name>
    <dbReference type="NCBI Taxonomy" id="145388"/>
    <lineage>
        <taxon>Eukaryota</taxon>
        <taxon>Viridiplantae</taxon>
        <taxon>Chlorophyta</taxon>
        <taxon>core chlorophytes</taxon>
        <taxon>Chlorophyceae</taxon>
        <taxon>CS clade</taxon>
        <taxon>Sphaeropleales</taxon>
        <taxon>Selenastraceae</taxon>
        <taxon>Monoraphidium</taxon>
    </lineage>
</organism>
<evidence type="ECO:0000256" key="1">
    <source>
        <dbReference type="SAM" id="MobiDB-lite"/>
    </source>
</evidence>
<gene>
    <name evidence="2" type="ORF">MNEG_1982</name>
</gene>
<sequence length="111" mass="11120">MGGHGGMAPMQMGFVNGVPVMSMGGAGGPMMRMGGGSVPVMQMNNGRPAGEMTMIGGSTPLYNMGGRTTVQQGGSYNSLSRGGTTMVGGSTGPVTNEGGSVFVDRGTNRRL</sequence>
<feature type="region of interest" description="Disordered" evidence="1">
    <location>
        <begin position="68"/>
        <end position="111"/>
    </location>
</feature>
<keyword evidence="3" id="KW-1185">Reference proteome</keyword>
<dbReference type="RefSeq" id="XP_013904993.1">
    <property type="nucleotide sequence ID" value="XM_014049539.1"/>
</dbReference>
<evidence type="ECO:0000313" key="2">
    <source>
        <dbReference type="EMBL" id="KIZ05974.1"/>
    </source>
</evidence>
<dbReference type="AlphaFoldDB" id="A0A0D2LHK3"/>
<dbReference type="EMBL" id="KK100431">
    <property type="protein sequence ID" value="KIZ05974.1"/>
    <property type="molecule type" value="Genomic_DNA"/>
</dbReference>
<protein>
    <submittedName>
        <fullName evidence="2">Uncharacterized protein</fullName>
    </submittedName>
</protein>